<name>A0A1Y1LD54_PHOPY</name>
<feature type="region of interest" description="Disordered" evidence="1">
    <location>
        <begin position="140"/>
        <end position="186"/>
    </location>
</feature>
<dbReference type="SMART" id="SM00443">
    <property type="entry name" value="G_patch"/>
    <property type="match status" value="1"/>
</dbReference>
<dbReference type="EMBL" id="GEZM01061861">
    <property type="protein sequence ID" value="JAV70280.1"/>
    <property type="molecule type" value="Transcribed_RNA"/>
</dbReference>
<feature type="region of interest" description="Disordered" evidence="1">
    <location>
        <begin position="276"/>
        <end position="312"/>
    </location>
</feature>
<sequence>MSMLAEKKRKQKWSLNPQGKHWISDSNKFGLKILEGLGWKEGKGLGKQQHGITEPIKISYKNDNKGLGLKETQSSLQQEHFNNLLATLNDTTPPNSSPMPVGSLEEKSQNSRARVHYKKFTRGKDISRYSQKDLASIFEKKGETAESKTINAISTSGHFKHRVPQPDKSDDEGASPGFGFKNPAFEPMGQSFTMVKHTLEPIVETENERDTSAVVDDDKGCPNEFEVKRKSKKSKRGDSEKKKKPKKTKNECVTDGGIDNPALHVDVVGTDIAHVKKKTKKKKNGVPQVGDAPSVEIVDGGGGKRKQNEDQAPVDLNCKVKKRKKHVAPENKVAADGIDNPAFNPVSVPDIQCDLIMNVVEEPVAETKRSKSNKKSKSAGLDNYGFDAKTQRIDESMATLSNTIETYQAEVENDMNECKDAGSIEEYNMVVGVSNERDGENERVEGGVVLRYKYAAFGKDPHWAARNNQSVSFARKSYKHLIQGDIVVGFNESNLHEIKGYGNRR</sequence>
<evidence type="ECO:0000256" key="1">
    <source>
        <dbReference type="SAM" id="MobiDB-lite"/>
    </source>
</evidence>
<keyword evidence="5" id="KW-1185">Reference proteome</keyword>
<evidence type="ECO:0000313" key="3">
    <source>
        <dbReference type="EMBL" id="JAV70280.1"/>
    </source>
</evidence>
<dbReference type="InterPro" id="IPR050656">
    <property type="entry name" value="PINX1"/>
</dbReference>
<organism evidence="3">
    <name type="scientific">Photinus pyralis</name>
    <name type="common">Common eastern firefly</name>
    <name type="synonym">Lampyris pyralis</name>
    <dbReference type="NCBI Taxonomy" id="7054"/>
    <lineage>
        <taxon>Eukaryota</taxon>
        <taxon>Metazoa</taxon>
        <taxon>Ecdysozoa</taxon>
        <taxon>Arthropoda</taxon>
        <taxon>Hexapoda</taxon>
        <taxon>Insecta</taxon>
        <taxon>Pterygota</taxon>
        <taxon>Neoptera</taxon>
        <taxon>Endopterygota</taxon>
        <taxon>Coleoptera</taxon>
        <taxon>Polyphaga</taxon>
        <taxon>Elateriformia</taxon>
        <taxon>Elateroidea</taxon>
        <taxon>Lampyridae</taxon>
        <taxon>Lampyrinae</taxon>
        <taxon>Photinus</taxon>
    </lineage>
</organism>
<reference evidence="3" key="1">
    <citation type="journal article" date="2016" name="Sci. Rep.">
        <title>Molecular characterization of firefly nuptial gifts: a multi-omics approach sheds light on postcopulatory sexual selection.</title>
        <authorList>
            <person name="Al-Wathiqui N."/>
            <person name="Fallon T.R."/>
            <person name="South A."/>
            <person name="Weng J.K."/>
            <person name="Lewis S.M."/>
        </authorList>
    </citation>
    <scope>NUCLEOTIDE SEQUENCE</scope>
</reference>
<gene>
    <name evidence="4" type="ORF">PPYR_03551</name>
</gene>
<proteinExistence type="predicted"/>
<feature type="compositionally biased region" description="Basic and acidic residues" evidence="1">
    <location>
        <begin position="206"/>
        <end position="228"/>
    </location>
</feature>
<feature type="domain" description="G-patch" evidence="2">
    <location>
        <begin position="26"/>
        <end position="72"/>
    </location>
</feature>
<dbReference type="PANTHER" id="PTHR23149:SF27">
    <property type="entry name" value="PIN2_TERF1-INTERACTING TELOMERASE INHIBITOR 1"/>
    <property type="match status" value="1"/>
</dbReference>
<reference evidence="4 5" key="2">
    <citation type="journal article" date="2018" name="Elife">
        <title>Firefly genomes illuminate parallel origins of bioluminescence in beetles.</title>
        <authorList>
            <person name="Fallon T.R."/>
            <person name="Lower S.E."/>
            <person name="Chang C.H."/>
            <person name="Bessho-Uehara M."/>
            <person name="Martin G.J."/>
            <person name="Bewick A.J."/>
            <person name="Behringer M."/>
            <person name="Debat H.J."/>
            <person name="Wong I."/>
            <person name="Day J.C."/>
            <person name="Suvorov A."/>
            <person name="Silva C.J."/>
            <person name="Stanger-Hall K.F."/>
            <person name="Hall D.W."/>
            <person name="Schmitz R.J."/>
            <person name="Nelson D.R."/>
            <person name="Lewis S.M."/>
            <person name="Shigenobu S."/>
            <person name="Bybee S.M."/>
            <person name="Larracuente A.M."/>
            <person name="Oba Y."/>
            <person name="Weng J.K."/>
        </authorList>
    </citation>
    <scope>NUCLEOTIDE SEQUENCE [LARGE SCALE GENOMIC DNA]</scope>
    <source>
        <strain evidence="4">1611_PpyrPB1</strain>
        <tissue evidence="4">Whole body</tissue>
    </source>
</reference>
<accession>A0A1Y1LD54</accession>
<dbReference type="PROSITE" id="PS50174">
    <property type="entry name" value="G_PATCH"/>
    <property type="match status" value="1"/>
</dbReference>
<evidence type="ECO:0000259" key="2">
    <source>
        <dbReference type="PROSITE" id="PS50174"/>
    </source>
</evidence>
<dbReference type="GO" id="GO:0010521">
    <property type="term" value="F:telomerase inhibitor activity"/>
    <property type="evidence" value="ECO:0007669"/>
    <property type="project" value="TreeGrafter"/>
</dbReference>
<feature type="compositionally biased region" description="Polar residues" evidence="1">
    <location>
        <begin position="147"/>
        <end position="157"/>
    </location>
</feature>
<dbReference type="AlphaFoldDB" id="A0A1Y1LD54"/>
<dbReference type="PANTHER" id="PTHR23149">
    <property type="entry name" value="G PATCH DOMAIN CONTAINING PROTEIN"/>
    <property type="match status" value="1"/>
</dbReference>
<feature type="region of interest" description="Disordered" evidence="1">
    <location>
        <begin position="204"/>
        <end position="259"/>
    </location>
</feature>
<evidence type="ECO:0000313" key="5">
    <source>
        <dbReference type="Proteomes" id="UP000327044"/>
    </source>
</evidence>
<dbReference type="EMBL" id="VVIM01000011">
    <property type="protein sequence ID" value="KAB0791751.1"/>
    <property type="molecule type" value="Genomic_DNA"/>
</dbReference>
<reference evidence="4" key="3">
    <citation type="submission" date="2019-08" db="EMBL/GenBank/DDBJ databases">
        <authorList>
            <consortium name="Photinus pyralis genome working group"/>
            <person name="Fallon T.R."/>
            <person name="Sander Lower S.E."/>
            <person name="Weng J.-K."/>
        </authorList>
    </citation>
    <scope>NUCLEOTIDE SEQUENCE</scope>
    <source>
        <strain evidence="4">1611_PpyrPB1</strain>
        <tissue evidence="4">Whole body</tissue>
    </source>
</reference>
<protein>
    <recommendedName>
        <fullName evidence="2">G-patch domain-containing protein</fullName>
    </recommendedName>
</protein>
<evidence type="ECO:0000313" key="4">
    <source>
        <dbReference type="EMBL" id="KAB0791751.1"/>
    </source>
</evidence>
<dbReference type="OrthoDB" id="29523at2759"/>
<dbReference type="Pfam" id="PF01585">
    <property type="entry name" value="G-patch"/>
    <property type="match status" value="1"/>
</dbReference>
<dbReference type="InParanoid" id="A0A1Y1LD54"/>
<dbReference type="InterPro" id="IPR000467">
    <property type="entry name" value="G_patch_dom"/>
</dbReference>
<dbReference type="GO" id="GO:0003676">
    <property type="term" value="F:nucleic acid binding"/>
    <property type="evidence" value="ECO:0007669"/>
    <property type="project" value="InterPro"/>
</dbReference>
<dbReference type="GO" id="GO:0005730">
    <property type="term" value="C:nucleolus"/>
    <property type="evidence" value="ECO:0007669"/>
    <property type="project" value="TreeGrafter"/>
</dbReference>
<feature type="region of interest" description="Disordered" evidence="1">
    <location>
        <begin position="88"/>
        <end position="112"/>
    </location>
</feature>
<dbReference type="Proteomes" id="UP000327044">
    <property type="component" value="Unassembled WGS sequence"/>
</dbReference>